<keyword evidence="3 10" id="KW-0812">Transmembrane</keyword>
<dbReference type="Proteomes" id="UP000076858">
    <property type="component" value="Unassembled WGS sequence"/>
</dbReference>
<keyword evidence="6 10" id="KW-0472">Membrane</keyword>
<evidence type="ECO:0000256" key="5">
    <source>
        <dbReference type="ARBA" id="ARBA00023040"/>
    </source>
</evidence>
<dbReference type="STRING" id="35525.A0A164X3V3"/>
<name>A0A164X3V3_9CRUS</name>
<reference evidence="12 13" key="1">
    <citation type="submission" date="2016-03" db="EMBL/GenBank/DDBJ databases">
        <title>EvidentialGene: Evidence-directed Construction of Genes on Genomes.</title>
        <authorList>
            <person name="Gilbert D.G."/>
            <person name="Choi J.-H."/>
            <person name="Mockaitis K."/>
            <person name="Colbourne J."/>
            <person name="Pfrender M."/>
        </authorList>
    </citation>
    <scope>NUCLEOTIDE SEQUENCE [LARGE SCALE GENOMIC DNA]</scope>
    <source>
        <strain evidence="12 13">Xinb3</strain>
        <tissue evidence="12">Complete organism</tissue>
    </source>
</reference>
<organism evidence="12 13">
    <name type="scientific">Daphnia magna</name>
    <dbReference type="NCBI Taxonomy" id="35525"/>
    <lineage>
        <taxon>Eukaryota</taxon>
        <taxon>Metazoa</taxon>
        <taxon>Ecdysozoa</taxon>
        <taxon>Arthropoda</taxon>
        <taxon>Crustacea</taxon>
        <taxon>Branchiopoda</taxon>
        <taxon>Diplostraca</taxon>
        <taxon>Cladocera</taxon>
        <taxon>Anomopoda</taxon>
        <taxon>Daphniidae</taxon>
        <taxon>Daphnia</taxon>
    </lineage>
</organism>
<keyword evidence="9" id="KW-0844">Vision</keyword>
<feature type="transmembrane region" description="Helical" evidence="10">
    <location>
        <begin position="70"/>
        <end position="96"/>
    </location>
</feature>
<dbReference type="PANTHER" id="PTHR24240">
    <property type="entry name" value="OPSIN"/>
    <property type="match status" value="1"/>
</dbReference>
<sequence length="384" mass="42837">MPIDLAEHRENTSHFPSGDLPDKFQSIFDPWGDYVFAIVMIVIGIASLLGNGLAVHVFRRKGTDINVPEVLLLNIAVVDLFLGIASYPATIVAAFSHRWLFGQTGCTLYAFTCYFLGLATILSLTALALFRFIKTCFPQRAQWITVPRTRLVIFLIYVYSMCWAMMPFFGLGGYDVEPFGISCTLTWTHTNQNDKNYILAASIFCVFLPSAVIIVSHLAILFKIRQASQMFSSKSAGKQSSKAEIQFIRVSFGVCFGFLIAWLPYACISLWSAYGDVSAIPLWITPIPVLLAKSSIAYNPIIYVLLTRRYRVDFAKALRDLLHFSLDKSNRNMTKTEPTDQIEMGSLGNGDINTRDESTVTAAEILVGAGNNIERNSMEEVVRV</sequence>
<keyword evidence="13" id="KW-1185">Reference proteome</keyword>
<evidence type="ECO:0000256" key="6">
    <source>
        <dbReference type="ARBA" id="ARBA00023136"/>
    </source>
</evidence>
<evidence type="ECO:0000256" key="10">
    <source>
        <dbReference type="SAM" id="Phobius"/>
    </source>
</evidence>
<evidence type="ECO:0000256" key="9">
    <source>
        <dbReference type="ARBA" id="ARBA00023305"/>
    </source>
</evidence>
<protein>
    <submittedName>
        <fullName evidence="12">Opsin-5</fullName>
    </submittedName>
</protein>
<dbReference type="InterPro" id="IPR050125">
    <property type="entry name" value="GPCR_opsins"/>
</dbReference>
<evidence type="ECO:0000256" key="7">
    <source>
        <dbReference type="ARBA" id="ARBA00023170"/>
    </source>
</evidence>
<evidence type="ECO:0000256" key="8">
    <source>
        <dbReference type="ARBA" id="ARBA00023224"/>
    </source>
</evidence>
<dbReference type="InterPro" id="IPR017452">
    <property type="entry name" value="GPCR_Rhodpsn_7TM"/>
</dbReference>
<feature type="transmembrane region" description="Helical" evidence="10">
    <location>
        <begin position="247"/>
        <end position="274"/>
    </location>
</feature>
<keyword evidence="5" id="KW-0297">G-protein coupled receptor</keyword>
<dbReference type="GO" id="GO:0007601">
    <property type="term" value="P:visual perception"/>
    <property type="evidence" value="ECO:0007669"/>
    <property type="project" value="UniProtKB-KW"/>
</dbReference>
<feature type="transmembrane region" description="Helical" evidence="10">
    <location>
        <begin position="34"/>
        <end position="58"/>
    </location>
</feature>
<evidence type="ECO:0000313" key="13">
    <source>
        <dbReference type="Proteomes" id="UP000076858"/>
    </source>
</evidence>
<dbReference type="OrthoDB" id="2101615at2759"/>
<feature type="domain" description="G-protein coupled receptors family 1 profile" evidence="11">
    <location>
        <begin position="50"/>
        <end position="303"/>
    </location>
</feature>
<dbReference type="FunFam" id="1.20.1070.10:FF:000219">
    <property type="entry name" value="Opsin 5-like 2"/>
    <property type="match status" value="1"/>
</dbReference>
<dbReference type="InterPro" id="IPR000276">
    <property type="entry name" value="GPCR_Rhodpsn"/>
</dbReference>
<evidence type="ECO:0000256" key="4">
    <source>
        <dbReference type="ARBA" id="ARBA00022989"/>
    </source>
</evidence>
<dbReference type="PROSITE" id="PS50262">
    <property type="entry name" value="G_PROTEIN_RECEP_F1_2"/>
    <property type="match status" value="1"/>
</dbReference>
<feature type="transmembrane region" description="Helical" evidence="10">
    <location>
        <begin position="197"/>
        <end position="222"/>
    </location>
</feature>
<comment type="subcellular location">
    <subcellularLocation>
        <location evidence="1">Membrane</location>
        <topology evidence="1">Multi-pass membrane protein</topology>
    </subcellularLocation>
</comment>
<dbReference type="GO" id="GO:0004930">
    <property type="term" value="F:G protein-coupled receptor activity"/>
    <property type="evidence" value="ECO:0007669"/>
    <property type="project" value="UniProtKB-KW"/>
</dbReference>
<comment type="caution">
    <text evidence="12">The sequence shown here is derived from an EMBL/GenBank/DDBJ whole genome shotgun (WGS) entry which is preliminary data.</text>
</comment>
<dbReference type="Pfam" id="PF00001">
    <property type="entry name" value="7tm_1"/>
    <property type="match status" value="1"/>
</dbReference>
<accession>A0A164X3V3</accession>
<dbReference type="AlphaFoldDB" id="A0A164X3V3"/>
<comment type="similarity">
    <text evidence="2">Belongs to the G-protein coupled receptor 1 family.</text>
</comment>
<dbReference type="Gene3D" id="1.20.1070.10">
    <property type="entry name" value="Rhodopsin 7-helix transmembrane proteins"/>
    <property type="match status" value="1"/>
</dbReference>
<feature type="transmembrane region" description="Helical" evidence="10">
    <location>
        <begin position="151"/>
        <end position="169"/>
    </location>
</feature>
<evidence type="ECO:0000313" key="12">
    <source>
        <dbReference type="EMBL" id="KZS13848.1"/>
    </source>
</evidence>
<dbReference type="PRINTS" id="PR00237">
    <property type="entry name" value="GPCRRHODOPSN"/>
</dbReference>
<feature type="transmembrane region" description="Helical" evidence="10">
    <location>
        <begin position="280"/>
        <end position="306"/>
    </location>
</feature>
<dbReference type="EMBL" id="LRGB01001019">
    <property type="protein sequence ID" value="KZS13848.1"/>
    <property type="molecule type" value="Genomic_DNA"/>
</dbReference>
<gene>
    <name evidence="12" type="ORF">APZ42_020933</name>
</gene>
<feature type="transmembrane region" description="Helical" evidence="10">
    <location>
        <begin position="108"/>
        <end position="130"/>
    </location>
</feature>
<evidence type="ECO:0000256" key="1">
    <source>
        <dbReference type="ARBA" id="ARBA00004141"/>
    </source>
</evidence>
<dbReference type="SUPFAM" id="SSF81321">
    <property type="entry name" value="Family A G protein-coupled receptor-like"/>
    <property type="match status" value="1"/>
</dbReference>
<keyword evidence="9" id="KW-0716">Sensory transduction</keyword>
<dbReference type="GO" id="GO:0016020">
    <property type="term" value="C:membrane"/>
    <property type="evidence" value="ECO:0007669"/>
    <property type="project" value="UniProtKB-SubCell"/>
</dbReference>
<keyword evidence="4 10" id="KW-1133">Transmembrane helix</keyword>
<keyword evidence="7" id="KW-0675">Receptor</keyword>
<proteinExistence type="inferred from homology"/>
<evidence type="ECO:0000256" key="3">
    <source>
        <dbReference type="ARBA" id="ARBA00022692"/>
    </source>
</evidence>
<evidence type="ECO:0000256" key="2">
    <source>
        <dbReference type="ARBA" id="ARBA00010663"/>
    </source>
</evidence>
<evidence type="ECO:0000259" key="11">
    <source>
        <dbReference type="PROSITE" id="PS50262"/>
    </source>
</evidence>
<keyword evidence="8" id="KW-0807">Transducer</keyword>